<keyword evidence="2" id="KW-1185">Reference proteome</keyword>
<dbReference type="InterPro" id="IPR012545">
    <property type="entry name" value="DUF1697"/>
</dbReference>
<dbReference type="SUPFAM" id="SSF160379">
    <property type="entry name" value="SP0830-like"/>
    <property type="match status" value="1"/>
</dbReference>
<accession>A0ABT4QUV7</accession>
<reference evidence="1" key="1">
    <citation type="submission" date="2022-11" db="EMBL/GenBank/DDBJ databases">
        <authorList>
            <person name="Coimbra C."/>
        </authorList>
    </citation>
    <scope>NUCLEOTIDE SEQUENCE</scope>
    <source>
        <strain evidence="1">Jales19</strain>
    </source>
</reference>
<dbReference type="PANTHER" id="PTHR36439">
    <property type="entry name" value="BLL4334 PROTEIN"/>
    <property type="match status" value="1"/>
</dbReference>
<evidence type="ECO:0000313" key="2">
    <source>
        <dbReference type="Proteomes" id="UP001152178"/>
    </source>
</evidence>
<proteinExistence type="predicted"/>
<dbReference type="Proteomes" id="UP001152178">
    <property type="component" value="Unassembled WGS sequence"/>
</dbReference>
<evidence type="ECO:0000313" key="1">
    <source>
        <dbReference type="EMBL" id="MCZ8545154.1"/>
    </source>
</evidence>
<organism evidence="1 2">
    <name type="scientific">Mesorhizobium qingshengii</name>
    <dbReference type="NCBI Taxonomy" id="1165689"/>
    <lineage>
        <taxon>Bacteria</taxon>
        <taxon>Pseudomonadati</taxon>
        <taxon>Pseudomonadota</taxon>
        <taxon>Alphaproteobacteria</taxon>
        <taxon>Hyphomicrobiales</taxon>
        <taxon>Phyllobacteriaceae</taxon>
        <taxon>Mesorhizobium</taxon>
    </lineage>
</organism>
<dbReference type="PIRSF" id="PIRSF008502">
    <property type="entry name" value="UCP008502"/>
    <property type="match status" value="1"/>
</dbReference>
<name>A0ABT4QUV7_9HYPH</name>
<dbReference type="Pfam" id="PF08002">
    <property type="entry name" value="DUF1697"/>
    <property type="match status" value="1"/>
</dbReference>
<comment type="caution">
    <text evidence="1">The sequence shown here is derived from an EMBL/GenBank/DDBJ whole genome shotgun (WGS) entry which is preliminary data.</text>
</comment>
<gene>
    <name evidence="1" type="ORF">OOJ09_13250</name>
</gene>
<dbReference type="EMBL" id="JAPFQA010000004">
    <property type="protein sequence ID" value="MCZ8545154.1"/>
    <property type="molecule type" value="Genomic_DNA"/>
</dbReference>
<sequence>MQTYVALLYSIILGEGRRVVMSDLKAMADGLGLKNVRTLVATGNLVFEAPVTEIAGLEERLEAAFEIAFGRHVDIIVRGAADWLRLAAGNPFADESATAADQVAVRVMRQPVPDEAIAALRSYVGVDEKMQAVGGDIWIFFSRATPNSRLLTATSHKRLGIGTSRNWNTVRKLAEMVGAKDLGRHSAAPK</sequence>
<dbReference type="RefSeq" id="WP_269905637.1">
    <property type="nucleotide sequence ID" value="NZ_JAPFQA010000004.1"/>
</dbReference>
<dbReference type="Gene3D" id="3.30.70.1280">
    <property type="entry name" value="SP0830-like domains"/>
    <property type="match status" value="1"/>
</dbReference>
<protein>
    <submittedName>
        <fullName evidence="1">DUF1697 domain-containing protein</fullName>
    </submittedName>
</protein>
<dbReference type="PANTHER" id="PTHR36439:SF1">
    <property type="entry name" value="DUF1697 DOMAIN-CONTAINING PROTEIN"/>
    <property type="match status" value="1"/>
</dbReference>